<dbReference type="PANTHER" id="PTHR24056">
    <property type="entry name" value="CELL DIVISION PROTEIN KINASE"/>
    <property type="match status" value="1"/>
</dbReference>
<feature type="compositionally biased region" description="Basic and acidic residues" evidence="9">
    <location>
        <begin position="286"/>
        <end position="297"/>
    </location>
</feature>
<dbReference type="GO" id="GO:0032968">
    <property type="term" value="P:positive regulation of transcription elongation by RNA polymerase II"/>
    <property type="evidence" value="ECO:0007669"/>
    <property type="project" value="TreeGrafter"/>
</dbReference>
<dbReference type="FunFam" id="1.10.510.10:FF:000415">
    <property type="entry name" value="CMGC/CDK/CRK7 protein kinase, variant"/>
    <property type="match status" value="1"/>
</dbReference>
<dbReference type="GO" id="GO:0000307">
    <property type="term" value="C:cyclin-dependent protein kinase holoenzyme complex"/>
    <property type="evidence" value="ECO:0007669"/>
    <property type="project" value="TreeGrafter"/>
</dbReference>
<evidence type="ECO:0000256" key="6">
    <source>
        <dbReference type="ARBA" id="ARBA00022777"/>
    </source>
</evidence>
<dbReference type="GO" id="GO:0005524">
    <property type="term" value="F:ATP binding"/>
    <property type="evidence" value="ECO:0007669"/>
    <property type="project" value="UniProtKB-KW"/>
</dbReference>
<keyword evidence="4" id="KW-0808">Transferase</keyword>
<dbReference type="GO" id="GO:0008353">
    <property type="term" value="F:RNA polymerase II CTD heptapeptide repeat kinase activity"/>
    <property type="evidence" value="ECO:0007669"/>
    <property type="project" value="UniProtKB-EC"/>
</dbReference>
<dbReference type="InterPro" id="IPR008271">
    <property type="entry name" value="Ser/Thr_kinase_AS"/>
</dbReference>
<sequence length="562" mass="61133">MDNEKEGFPITAIREIKLLKVLDNPNVIRLREIVRSVGFHGNNYKGSIYMVFDYMDHDLTGLLERRNYKLTLPQIKCYMYQLLRGLYYCHQQGVLHRDLKAANLLINNQGELKLADFGLARPYLDSEKKDFTSRVITLWYRPLELMLGKTDYGPEVDMWSVGCILAELLLGKALFTGKDEIDQIDRIIKVCGSPTEQSMPGCKKLKQWYQVRQGYPNILRHTLVNAVTHNGKLKEQAMDLLCNLLVLDPAKRLSAKGAFGHKFFWHEDPPMCEPDQLPKYDSSHEMNMKREKRERKQAAAYPSGAQHGRGGASQQGPYHAAGTAPDAKRVRHGGPPSYGAHLPPQGGRGQAAAAAAAAHHGGYGGAAPAARAAVPAAMGPGAVNLPPQQPPYRGDGRFHNHPGPAPGRNSAPYYNQPPPAAQARQPVPGGRGAGGGAAPYSSYGAHASTSYDQRRAYPEDGGYGYPPQRGGGGYGGHAAPPPYSHNAQLPPDPRGYGRGAAMGQGQYGQYGAGTPSNAQLQQQRAYMDQGLGGPSYGSSGYPDPRNAGTPYSHSGSYPPQRR</sequence>
<evidence type="ECO:0000313" key="12">
    <source>
        <dbReference type="Proteomes" id="UP001465755"/>
    </source>
</evidence>
<feature type="compositionally biased region" description="Gly residues" evidence="9">
    <location>
        <begin position="461"/>
        <end position="476"/>
    </location>
</feature>
<comment type="similarity">
    <text evidence="1">Belongs to the protein kinase superfamily. CMGC Ser/Thr protein kinase family. CDC2/CDKX subfamily.</text>
</comment>
<evidence type="ECO:0000256" key="8">
    <source>
        <dbReference type="ARBA" id="ARBA00049280"/>
    </source>
</evidence>
<dbReference type="PROSITE" id="PS00108">
    <property type="entry name" value="PROTEIN_KINASE_ST"/>
    <property type="match status" value="1"/>
</dbReference>
<evidence type="ECO:0000256" key="4">
    <source>
        <dbReference type="ARBA" id="ARBA00022679"/>
    </source>
</evidence>
<dbReference type="InterPro" id="IPR000719">
    <property type="entry name" value="Prot_kinase_dom"/>
</dbReference>
<organism evidence="11 12">
    <name type="scientific">Symbiochloris irregularis</name>
    <dbReference type="NCBI Taxonomy" id="706552"/>
    <lineage>
        <taxon>Eukaryota</taxon>
        <taxon>Viridiplantae</taxon>
        <taxon>Chlorophyta</taxon>
        <taxon>core chlorophytes</taxon>
        <taxon>Trebouxiophyceae</taxon>
        <taxon>Trebouxiales</taxon>
        <taxon>Trebouxiaceae</taxon>
        <taxon>Symbiochloris</taxon>
    </lineage>
</organism>
<feature type="domain" description="Protein kinase" evidence="10">
    <location>
        <begin position="1"/>
        <end position="264"/>
    </location>
</feature>
<evidence type="ECO:0000256" key="9">
    <source>
        <dbReference type="SAM" id="MobiDB-lite"/>
    </source>
</evidence>
<feature type="compositionally biased region" description="Polar residues" evidence="9">
    <location>
        <begin position="549"/>
        <end position="562"/>
    </location>
</feature>
<dbReference type="PROSITE" id="PS50011">
    <property type="entry name" value="PROTEIN_KINASE_DOM"/>
    <property type="match status" value="1"/>
</dbReference>
<keyword evidence="12" id="KW-1185">Reference proteome</keyword>
<feature type="region of interest" description="Disordered" evidence="9">
    <location>
        <begin position="286"/>
        <end position="354"/>
    </location>
</feature>
<evidence type="ECO:0000256" key="5">
    <source>
        <dbReference type="ARBA" id="ARBA00022741"/>
    </source>
</evidence>
<feature type="compositionally biased region" description="Polar residues" evidence="9">
    <location>
        <begin position="514"/>
        <end position="524"/>
    </location>
</feature>
<protein>
    <recommendedName>
        <fullName evidence="2">[RNA-polymerase]-subunit kinase</fullName>
        <ecNumber evidence="2">2.7.11.23</ecNumber>
    </recommendedName>
</protein>
<evidence type="ECO:0000313" key="11">
    <source>
        <dbReference type="EMBL" id="KAK9811117.1"/>
    </source>
</evidence>
<dbReference type="InterPro" id="IPR050108">
    <property type="entry name" value="CDK"/>
</dbReference>
<feature type="region of interest" description="Disordered" evidence="9">
    <location>
        <begin position="380"/>
        <end position="562"/>
    </location>
</feature>
<proteinExistence type="inferred from homology"/>
<evidence type="ECO:0000256" key="3">
    <source>
        <dbReference type="ARBA" id="ARBA00022527"/>
    </source>
</evidence>
<dbReference type="Gene3D" id="3.30.200.20">
    <property type="entry name" value="Phosphorylase Kinase, domain 1"/>
    <property type="match status" value="1"/>
</dbReference>
<evidence type="ECO:0000256" key="1">
    <source>
        <dbReference type="ARBA" id="ARBA00006485"/>
    </source>
</evidence>
<dbReference type="EC" id="2.7.11.23" evidence="2"/>
<dbReference type="CDD" id="cd07840">
    <property type="entry name" value="STKc_CDK9_like"/>
    <property type="match status" value="1"/>
</dbReference>
<dbReference type="SMART" id="SM00220">
    <property type="entry name" value="S_TKc"/>
    <property type="match status" value="1"/>
</dbReference>
<dbReference type="AlphaFoldDB" id="A0AAW1PRP5"/>
<keyword evidence="6" id="KW-0418">Kinase</keyword>
<name>A0AAW1PRP5_9CHLO</name>
<dbReference type="InterPro" id="IPR011009">
    <property type="entry name" value="Kinase-like_dom_sf"/>
</dbReference>
<gene>
    <name evidence="11" type="ORF">WJX73_003716</name>
</gene>
<dbReference type="GO" id="GO:0005634">
    <property type="term" value="C:nucleus"/>
    <property type="evidence" value="ECO:0007669"/>
    <property type="project" value="TreeGrafter"/>
</dbReference>
<evidence type="ECO:0000256" key="7">
    <source>
        <dbReference type="ARBA" id="ARBA00022840"/>
    </source>
</evidence>
<keyword evidence="5" id="KW-0547">Nucleotide-binding</keyword>
<dbReference type="EMBL" id="JALJOQ010000011">
    <property type="protein sequence ID" value="KAK9811117.1"/>
    <property type="molecule type" value="Genomic_DNA"/>
</dbReference>
<dbReference type="Pfam" id="PF00069">
    <property type="entry name" value="Pkinase"/>
    <property type="match status" value="1"/>
</dbReference>
<comment type="caution">
    <text evidence="11">The sequence shown here is derived from an EMBL/GenBank/DDBJ whole genome shotgun (WGS) entry which is preliminary data.</text>
</comment>
<reference evidence="11 12" key="1">
    <citation type="journal article" date="2024" name="Nat. Commun.">
        <title>Phylogenomics reveals the evolutionary origins of lichenization in chlorophyte algae.</title>
        <authorList>
            <person name="Puginier C."/>
            <person name="Libourel C."/>
            <person name="Otte J."/>
            <person name="Skaloud P."/>
            <person name="Haon M."/>
            <person name="Grisel S."/>
            <person name="Petersen M."/>
            <person name="Berrin J.G."/>
            <person name="Delaux P.M."/>
            <person name="Dal Grande F."/>
            <person name="Keller J."/>
        </authorList>
    </citation>
    <scope>NUCLEOTIDE SEQUENCE [LARGE SCALE GENOMIC DNA]</scope>
    <source>
        <strain evidence="11 12">SAG 2036</strain>
    </source>
</reference>
<evidence type="ECO:0000256" key="2">
    <source>
        <dbReference type="ARBA" id="ARBA00012409"/>
    </source>
</evidence>
<keyword evidence="7" id="KW-0067">ATP-binding</keyword>
<evidence type="ECO:0000259" key="10">
    <source>
        <dbReference type="PROSITE" id="PS50011"/>
    </source>
</evidence>
<accession>A0AAW1PRP5</accession>
<comment type="catalytic activity">
    <reaction evidence="8">
        <text>[DNA-directed RNA polymerase] + ATP = phospho-[DNA-directed RNA polymerase] + ADP + H(+)</text>
        <dbReference type="Rhea" id="RHEA:10216"/>
        <dbReference type="Rhea" id="RHEA-COMP:11321"/>
        <dbReference type="Rhea" id="RHEA-COMP:11322"/>
        <dbReference type="ChEBI" id="CHEBI:15378"/>
        <dbReference type="ChEBI" id="CHEBI:30616"/>
        <dbReference type="ChEBI" id="CHEBI:43176"/>
        <dbReference type="ChEBI" id="CHEBI:68546"/>
        <dbReference type="ChEBI" id="CHEBI:456216"/>
        <dbReference type="EC" id="2.7.11.23"/>
    </reaction>
</comment>
<dbReference type="PANTHER" id="PTHR24056:SF546">
    <property type="entry name" value="CYCLIN-DEPENDENT KINASE 12"/>
    <property type="match status" value="1"/>
</dbReference>
<keyword evidence="3" id="KW-0723">Serine/threonine-protein kinase</keyword>
<dbReference type="Gene3D" id="1.10.510.10">
    <property type="entry name" value="Transferase(Phosphotransferase) domain 1"/>
    <property type="match status" value="1"/>
</dbReference>
<feature type="compositionally biased region" description="Gly residues" evidence="9">
    <location>
        <begin position="496"/>
        <end position="511"/>
    </location>
</feature>
<dbReference type="SUPFAM" id="SSF56112">
    <property type="entry name" value="Protein kinase-like (PK-like)"/>
    <property type="match status" value="1"/>
</dbReference>
<dbReference type="Proteomes" id="UP001465755">
    <property type="component" value="Unassembled WGS sequence"/>
</dbReference>